<keyword evidence="6" id="KW-1185">Reference proteome</keyword>
<protein>
    <submittedName>
        <fullName evidence="5">NADP-dependent 3-hydroxy acid dehydrogenase YdfG</fullName>
    </submittedName>
</protein>
<evidence type="ECO:0000256" key="4">
    <source>
        <dbReference type="SAM" id="MobiDB-lite"/>
    </source>
</evidence>
<dbReference type="FunFam" id="3.40.50.720:FF:000084">
    <property type="entry name" value="Short-chain dehydrogenase reductase"/>
    <property type="match status" value="1"/>
</dbReference>
<reference evidence="6" key="1">
    <citation type="submission" date="2016-10" db="EMBL/GenBank/DDBJ databases">
        <authorList>
            <person name="Varghese N."/>
            <person name="Submissions S."/>
        </authorList>
    </citation>
    <scope>NUCLEOTIDE SEQUENCE [LARGE SCALE GENOMIC DNA]</scope>
    <source>
        <strain evidence="6">ATCC 35263</strain>
    </source>
</reference>
<dbReference type="PROSITE" id="PS00061">
    <property type="entry name" value="ADH_SHORT"/>
    <property type="match status" value="1"/>
</dbReference>
<feature type="region of interest" description="Disordered" evidence="4">
    <location>
        <begin position="272"/>
        <end position="310"/>
    </location>
</feature>
<evidence type="ECO:0000313" key="6">
    <source>
        <dbReference type="Proteomes" id="UP000222056"/>
    </source>
</evidence>
<proteinExistence type="inferred from homology"/>
<keyword evidence="2" id="KW-0560">Oxidoreductase</keyword>
<dbReference type="EMBL" id="FNWJ01000001">
    <property type="protein sequence ID" value="SEH10234.1"/>
    <property type="molecule type" value="Genomic_DNA"/>
</dbReference>
<dbReference type="Gene3D" id="3.40.50.720">
    <property type="entry name" value="NAD(P)-binding Rossmann-like Domain"/>
    <property type="match status" value="1"/>
</dbReference>
<evidence type="ECO:0000256" key="2">
    <source>
        <dbReference type="ARBA" id="ARBA00023002"/>
    </source>
</evidence>
<dbReference type="PRINTS" id="PR00080">
    <property type="entry name" value="SDRFAMILY"/>
</dbReference>
<dbReference type="InterPro" id="IPR020904">
    <property type="entry name" value="Sc_DH/Rdtase_CS"/>
</dbReference>
<evidence type="ECO:0000256" key="1">
    <source>
        <dbReference type="ARBA" id="ARBA00006484"/>
    </source>
</evidence>
<gene>
    <name evidence="5" type="ORF">SAMN02745716_0081</name>
</gene>
<dbReference type="InterPro" id="IPR036291">
    <property type="entry name" value="NAD(P)-bd_dom_sf"/>
</dbReference>
<dbReference type="Proteomes" id="UP000222056">
    <property type="component" value="Unassembled WGS sequence"/>
</dbReference>
<dbReference type="CDD" id="cd05233">
    <property type="entry name" value="SDR_c"/>
    <property type="match status" value="1"/>
</dbReference>
<comment type="similarity">
    <text evidence="1 3">Belongs to the short-chain dehydrogenases/reductases (SDR) family.</text>
</comment>
<dbReference type="SUPFAM" id="SSF51735">
    <property type="entry name" value="NAD(P)-binding Rossmann-fold domains"/>
    <property type="match status" value="1"/>
</dbReference>
<name>A0A1H6FK95_THEAL</name>
<sequence>MAKETRPIMGRVVAITGGARGIGKATARALVREGARVAIGDIDVDLARQTAEELGSGTRAYYLDVTDRASFERFLDEVERDFGTIDVLINNAGIMHVNRFVEEDDAAAERQIDINLKGVIIGSKLFIRRAIERGRSGHLVNVASQAGKAGYPGIATYCATKHAVVGLSQALALEYEDRGIDVSCVMPVVVDTELGQGIRDARGFKKIKPDDVAREIVAALRRPRFNVHVPKSVGPVGKIIQLLPERGQRLAAKLFGTDRLLLDAIGRREEYERRAARSEPSRSGQSALPAGSDVRLPEGVAEEQKSEARR</sequence>
<dbReference type="InterPro" id="IPR002347">
    <property type="entry name" value="SDR_fam"/>
</dbReference>
<dbReference type="PRINTS" id="PR00081">
    <property type="entry name" value="GDHRDH"/>
</dbReference>
<accession>A0A1H6FK95</accession>
<dbReference type="PANTHER" id="PTHR24322:SF736">
    <property type="entry name" value="RETINOL DEHYDROGENASE 10"/>
    <property type="match status" value="1"/>
</dbReference>
<dbReference type="OrthoDB" id="9775296at2"/>
<dbReference type="Pfam" id="PF00106">
    <property type="entry name" value="adh_short"/>
    <property type="match status" value="1"/>
</dbReference>
<dbReference type="GO" id="GO:0016616">
    <property type="term" value="F:oxidoreductase activity, acting on the CH-OH group of donors, NAD or NADP as acceptor"/>
    <property type="evidence" value="ECO:0007669"/>
    <property type="project" value="TreeGrafter"/>
</dbReference>
<dbReference type="STRING" id="29539.SAMN02745716_0081"/>
<dbReference type="AlphaFoldDB" id="A0A1H6FK95"/>
<organism evidence="5 6">
    <name type="scientific">Thermoleophilum album</name>
    <dbReference type="NCBI Taxonomy" id="29539"/>
    <lineage>
        <taxon>Bacteria</taxon>
        <taxon>Bacillati</taxon>
        <taxon>Actinomycetota</taxon>
        <taxon>Thermoleophilia</taxon>
        <taxon>Thermoleophilales</taxon>
        <taxon>Thermoleophilaceae</taxon>
        <taxon>Thermoleophilum</taxon>
    </lineage>
</organism>
<evidence type="ECO:0000256" key="3">
    <source>
        <dbReference type="RuleBase" id="RU000363"/>
    </source>
</evidence>
<dbReference type="RefSeq" id="WP_093115196.1">
    <property type="nucleotide sequence ID" value="NZ_FNWJ01000001.1"/>
</dbReference>
<evidence type="ECO:0000313" key="5">
    <source>
        <dbReference type="EMBL" id="SEH10234.1"/>
    </source>
</evidence>
<dbReference type="PANTHER" id="PTHR24322">
    <property type="entry name" value="PKSB"/>
    <property type="match status" value="1"/>
</dbReference>
<dbReference type="NCBIfam" id="NF005878">
    <property type="entry name" value="PRK07825.1"/>
    <property type="match status" value="1"/>
</dbReference>